<reference evidence="1" key="1">
    <citation type="submission" date="2013-12" db="EMBL/GenBank/DDBJ databases">
        <authorList>
            <person name="Linke B."/>
        </authorList>
    </citation>
    <scope>NUCLEOTIDE SEQUENCE [LARGE SCALE GENOMIC DNA]</scope>
    <source>
        <strain evidence="1">CRIB-18</strain>
    </source>
</reference>
<comment type="caution">
    <text evidence="1">The sequence shown here is derived from an EMBL/GenBank/DDBJ whole genome shotgun (WGS) entry which is preliminary data.</text>
</comment>
<accession>A0A090D003</accession>
<protein>
    <submittedName>
        <fullName evidence="1">Uncharacterized protein</fullName>
    </submittedName>
</protein>
<dbReference type="AlphaFoldDB" id="A0A090D003"/>
<dbReference type="Proteomes" id="UP000031552">
    <property type="component" value="Unassembled WGS sequence"/>
</dbReference>
<dbReference type="EMBL" id="CCEJ010000009">
    <property type="protein sequence ID" value="CDR34767.1"/>
    <property type="molecule type" value="Genomic_DNA"/>
</dbReference>
<sequence length="388" mass="44823">MASVLNLLGSLSSLNELQSEDMKLSQKIELKKEAIEIIFSAFFRLAPKTFYEQGQFYEKIKNYETFISLIDDLPPSFRTFWSNAENQKTFKEIALVFHKTFNEIAAKDGPDYRFEKTSAAKLAMQVYEEETRLASYFEDKSSKRASYEYLVDRLSGAVIDKPSANWTQIVRQERDKVGAKALELFGSFNRAILNFKFKIGSEILGVEEEETNLGSINLEMKPSFTNKGAIIFNLTSEDEDKFSQYKGIFKERGSYLVLQSLTEYNSVGKRHKIDKQYLDQHLIQFFLGFFISYKSDTKTLLIPFDALEKFGGLRDLLTVYGFKLYKNQKKYLYGIKKEAAENLFTEEACVLKIGHQIKNYSFTSSRVETAEEHKGLIEESEDVFIKFT</sequence>
<dbReference type="STRING" id="1437425.CSEC_1960"/>
<keyword evidence="2" id="KW-1185">Reference proteome</keyword>
<organism evidence="1 2">
    <name type="scientific">Candidatus Criblamydia sequanensis CRIB-18</name>
    <dbReference type="NCBI Taxonomy" id="1437425"/>
    <lineage>
        <taxon>Bacteria</taxon>
        <taxon>Pseudomonadati</taxon>
        <taxon>Chlamydiota</taxon>
        <taxon>Chlamydiia</taxon>
        <taxon>Parachlamydiales</taxon>
        <taxon>Candidatus Criblamydiaceae</taxon>
        <taxon>Candidatus Criblamydia</taxon>
    </lineage>
</organism>
<proteinExistence type="predicted"/>
<gene>
    <name evidence="1" type="ORF">CSEC_1960</name>
</gene>
<dbReference type="RefSeq" id="WP_041018299.1">
    <property type="nucleotide sequence ID" value="NZ_CCEJ010000009.1"/>
</dbReference>
<evidence type="ECO:0000313" key="2">
    <source>
        <dbReference type="Proteomes" id="UP000031552"/>
    </source>
</evidence>
<name>A0A090D003_9BACT</name>
<evidence type="ECO:0000313" key="1">
    <source>
        <dbReference type="EMBL" id="CDR34767.1"/>
    </source>
</evidence>
<reference evidence="1" key="2">
    <citation type="submission" date="2014-09" db="EMBL/GenBank/DDBJ databases">
        <title>Criblamydia sequanensis harbors a mega-plasmid encoding arsenite resistance.</title>
        <authorList>
            <person name="Bertelli C."/>
            <person name="Goesmann A."/>
            <person name="Greub G."/>
        </authorList>
    </citation>
    <scope>NUCLEOTIDE SEQUENCE [LARGE SCALE GENOMIC DNA]</scope>
    <source>
        <strain evidence="1">CRIB-18</strain>
    </source>
</reference>